<protein>
    <submittedName>
        <fullName evidence="5">Polyphosphate kinase 2 (PPK2 family)</fullName>
    </submittedName>
</protein>
<comment type="similarity">
    <text evidence="1">Belongs to the polyphosphate kinase 2 (PPK2) family. Class I subfamily.</text>
</comment>
<dbReference type="InterPro" id="IPR022488">
    <property type="entry name" value="PPK2-related"/>
</dbReference>
<dbReference type="PIRSF" id="PIRSF028756">
    <property type="entry name" value="PPK2_prd"/>
    <property type="match status" value="1"/>
</dbReference>
<dbReference type="InterPro" id="IPR027417">
    <property type="entry name" value="P-loop_NTPase"/>
</dbReference>
<dbReference type="GO" id="GO:0008976">
    <property type="term" value="F:polyphosphate kinase activity"/>
    <property type="evidence" value="ECO:0007669"/>
    <property type="project" value="InterPro"/>
</dbReference>
<dbReference type="Gene3D" id="3.40.50.300">
    <property type="entry name" value="P-loop containing nucleotide triphosphate hydrolases"/>
    <property type="match status" value="1"/>
</dbReference>
<dbReference type="Proteomes" id="UP001205843">
    <property type="component" value="Unassembled WGS sequence"/>
</dbReference>
<accession>A0AAE3G951</accession>
<feature type="domain" description="Polyphosphate kinase-2-related" evidence="4">
    <location>
        <begin position="18"/>
        <end position="236"/>
    </location>
</feature>
<dbReference type="InterPro" id="IPR016898">
    <property type="entry name" value="Polyphosphate_phosphotransfera"/>
</dbReference>
<reference evidence="5" key="1">
    <citation type="submission" date="2022-03" db="EMBL/GenBank/DDBJ databases">
        <title>Genomic Encyclopedia of Type Strains, Phase III (KMG-III): the genomes of soil and plant-associated and newly described type strains.</title>
        <authorList>
            <person name="Whitman W."/>
        </authorList>
    </citation>
    <scope>NUCLEOTIDE SEQUENCE</scope>
    <source>
        <strain evidence="5">ANL 6-2</strain>
    </source>
</reference>
<organism evidence="5 6">
    <name type="scientific">Natronocella acetinitrilica</name>
    <dbReference type="NCBI Taxonomy" id="414046"/>
    <lineage>
        <taxon>Bacteria</taxon>
        <taxon>Pseudomonadati</taxon>
        <taxon>Pseudomonadota</taxon>
        <taxon>Gammaproteobacteria</taxon>
        <taxon>Chromatiales</taxon>
        <taxon>Ectothiorhodospiraceae</taxon>
        <taxon>Natronocella</taxon>
    </lineage>
</organism>
<dbReference type="PANTHER" id="PTHR34383">
    <property type="entry name" value="POLYPHOSPHATE:AMP PHOSPHOTRANSFERASE-RELATED"/>
    <property type="match status" value="1"/>
</dbReference>
<dbReference type="AlphaFoldDB" id="A0AAE3G951"/>
<evidence type="ECO:0000256" key="2">
    <source>
        <dbReference type="ARBA" id="ARBA00022679"/>
    </source>
</evidence>
<proteinExistence type="inferred from homology"/>
<keyword evidence="3 5" id="KW-0418">Kinase</keyword>
<dbReference type="PANTHER" id="PTHR34383:SF3">
    <property type="entry name" value="POLYPHOSPHATE:AMP PHOSPHOTRANSFERASE"/>
    <property type="match status" value="1"/>
</dbReference>
<dbReference type="EMBL" id="JALJXV010000011">
    <property type="protein sequence ID" value="MCP1676753.1"/>
    <property type="molecule type" value="Genomic_DNA"/>
</dbReference>
<evidence type="ECO:0000313" key="6">
    <source>
        <dbReference type="Proteomes" id="UP001205843"/>
    </source>
</evidence>
<keyword evidence="6" id="KW-1185">Reference proteome</keyword>
<keyword evidence="2" id="KW-0808">Transferase</keyword>
<evidence type="ECO:0000256" key="3">
    <source>
        <dbReference type="ARBA" id="ARBA00022777"/>
    </source>
</evidence>
<evidence type="ECO:0000256" key="1">
    <source>
        <dbReference type="ARBA" id="ARBA00009924"/>
    </source>
</evidence>
<sequence>MSEQRLSRLNLRHPLGAADYDRLLKAWQLDLLILQLSFLRGGGRAIVNVEGMDAAGKGGAVRRLVARLDPRSYRVYRIGAPDPMDQAKHYLYRFWQRVPAPGELVIFDRSWYGRVLVERVEGLATPAEWRRAYREINDLERLLVDDGVVLCKLWFHIDPDEQLRRFEERLENPFKRWKMSDEDWRNRARWDDYIAAAEDMFSETDTACAPWTLIGAGNKRYARLAALRAVTEALAAGARRSGAAEPPLDRLPLP</sequence>
<dbReference type="Pfam" id="PF03976">
    <property type="entry name" value="PPK2"/>
    <property type="match status" value="1"/>
</dbReference>
<name>A0AAE3G951_9GAMM</name>
<gene>
    <name evidence="5" type="ORF">J2T57_003926</name>
</gene>
<comment type="caution">
    <text evidence="5">The sequence shown here is derived from an EMBL/GenBank/DDBJ whole genome shotgun (WGS) entry which is preliminary data.</text>
</comment>
<evidence type="ECO:0000313" key="5">
    <source>
        <dbReference type="EMBL" id="MCP1676753.1"/>
    </source>
</evidence>
<evidence type="ECO:0000259" key="4">
    <source>
        <dbReference type="Pfam" id="PF03976"/>
    </source>
</evidence>
<dbReference type="RefSeq" id="WP_253483804.1">
    <property type="nucleotide sequence ID" value="NZ_JALJXV010000011.1"/>
</dbReference>
<dbReference type="SUPFAM" id="SSF52540">
    <property type="entry name" value="P-loop containing nucleoside triphosphate hydrolases"/>
    <property type="match status" value="1"/>
</dbReference>